<name>A0A812SHE3_SYMPI</name>
<feature type="compositionally biased region" description="Low complexity" evidence="1">
    <location>
        <begin position="122"/>
        <end position="134"/>
    </location>
</feature>
<feature type="compositionally biased region" description="Polar residues" evidence="1">
    <location>
        <begin position="1853"/>
        <end position="1864"/>
    </location>
</feature>
<dbReference type="InterPro" id="IPR012337">
    <property type="entry name" value="RNaseH-like_sf"/>
</dbReference>
<feature type="compositionally biased region" description="Basic and acidic residues" evidence="1">
    <location>
        <begin position="554"/>
        <end position="566"/>
    </location>
</feature>
<feature type="compositionally biased region" description="Basic and acidic residues" evidence="1">
    <location>
        <begin position="2626"/>
        <end position="2635"/>
    </location>
</feature>
<proteinExistence type="predicted"/>
<feature type="compositionally biased region" description="Polar residues" evidence="1">
    <location>
        <begin position="184"/>
        <end position="193"/>
    </location>
</feature>
<comment type="caution">
    <text evidence="3">The sequence shown here is derived from an EMBL/GenBank/DDBJ whole genome shotgun (WGS) entry which is preliminary data.</text>
</comment>
<evidence type="ECO:0000259" key="2">
    <source>
        <dbReference type="PROSITE" id="PS50994"/>
    </source>
</evidence>
<feature type="region of interest" description="Disordered" evidence="1">
    <location>
        <begin position="455"/>
        <end position="519"/>
    </location>
</feature>
<gene>
    <name evidence="3" type="primary">RE2</name>
    <name evidence="3" type="ORF">SPIL2461_LOCUS12038</name>
</gene>
<feature type="compositionally biased region" description="Basic residues" evidence="1">
    <location>
        <begin position="135"/>
        <end position="144"/>
    </location>
</feature>
<feature type="region of interest" description="Disordered" evidence="1">
    <location>
        <begin position="937"/>
        <end position="958"/>
    </location>
</feature>
<organism evidence="3 4">
    <name type="scientific">Symbiodinium pilosum</name>
    <name type="common">Dinoflagellate</name>
    <dbReference type="NCBI Taxonomy" id="2952"/>
    <lineage>
        <taxon>Eukaryota</taxon>
        <taxon>Sar</taxon>
        <taxon>Alveolata</taxon>
        <taxon>Dinophyceae</taxon>
        <taxon>Suessiales</taxon>
        <taxon>Symbiodiniaceae</taxon>
        <taxon>Symbiodinium</taxon>
    </lineage>
</organism>
<feature type="compositionally biased region" description="Low complexity" evidence="1">
    <location>
        <begin position="1894"/>
        <end position="1903"/>
    </location>
</feature>
<feature type="region of interest" description="Disordered" evidence="1">
    <location>
        <begin position="820"/>
        <end position="843"/>
    </location>
</feature>
<feature type="compositionally biased region" description="Acidic residues" evidence="1">
    <location>
        <begin position="1950"/>
        <end position="1960"/>
    </location>
</feature>
<dbReference type="InterPro" id="IPR036397">
    <property type="entry name" value="RNaseH_sf"/>
</dbReference>
<evidence type="ECO:0000313" key="3">
    <source>
        <dbReference type="EMBL" id="CAE7474011.1"/>
    </source>
</evidence>
<keyword evidence="4" id="KW-1185">Reference proteome</keyword>
<feature type="compositionally biased region" description="Low complexity" evidence="1">
    <location>
        <begin position="543"/>
        <end position="553"/>
    </location>
</feature>
<dbReference type="Proteomes" id="UP000649617">
    <property type="component" value="Unassembled WGS sequence"/>
</dbReference>
<sequence>MQNVTDFLRDNLPSGPSMIPTTSARSGPMPCPNGPAEAVTSPRPRVTSTWPSAIQGNDQSWVPSLWRCAQCDHDNAVFNADGSWECMVCSGNDFYQTNRPHRRQTSQGTWLFLPSADAEGESSSVSSSTSSGLSRRQRRARRQGRAAGGGPPSFDEGTSGKEQAESEAFTDDPVVNPDLGNLRPTKTSPTLTSAAGRGAPRRLLPDPPQGQQRALRDPALSGQQDGVQDHPPLLGSAVKKDSSATGSSSAWVSRMGPEKGIKWRGGTPPAPPVWKYDKEDMRAFAKWKRKIAIWELQIAPFMQKKEAALLLYNSLTGELESELEHVPLDSVYAADGVDFIVRSLEAPMAQKAVYQKRRFLADYEALARYPAESLRAFSNRYRRVERNLEADQRLILVGSRYSLAFDDIMDSMVMQFFFLDFGLYYIDRGRQEWPPLFWKGGGKKVWYTDNVDQTEGHLDNIPEENDDQEGEDGDPDEKGDPADDNEGDDRMNKTLQSVKLGRKFSSGAGSSTKKSPQELKASTHCLACGEKGHWKGDPQCPVSGGQSQGAGSKADGKGRGKNRGKDHQTLLAEASPPNEAFFVNTSGLDLADSHDNYGNLFTVNMAVFQVDEVKDSTPLAGYMILDTACQRMCCGPDWFKSHVQILDGFGLRVHKHKKGMEDLFQFGKGDPSPALFRAYIPCIVAGRKFLLGAGMVEANIPLLGSNVMLDSLGLVLDLPARQAHFTRLGVTAPIKTVRGHLAVDIASFDAAAKHDKTWKSLQDMTDWDNPPPEAIFQPQAFDIPPRVRSFDDPRILRNLMANLLVAVNVRLVDAQASSGGARRVRPQRHASVRQPTRKLQQVPAVRPQVEVGMPSGKRPIGGARRAALLSVMCAASILGQYGPDVTSRSSAEAQSDLINDGNGYRSLLDTIFGDSGSTTDINTADAFFGDTIHGNDAEPNDVNEAEPAHGVRHDAGRRPGEHVRLGVRRRVVGNIDQAVRAYESESKVYTNLATASSRPPPMADLLELYAGQAKPTKFAAEFGLRALQPVDLIYGVNLDDPRDQSRVLKAVRTFKPWLLVVGFPCTKYSLINQNCNYAHRLRELEVMREEDAPMRKFICDLLLEQHASGRFFILENPLTSRLWQQAEVVEVINTPGVCSSTCHSGAYAAETADGRPIKKSLRFLGNEPEMMVQLGRTLSSRDLLYCKPLQGADTTASQVYPDALAYEIVKSLHQVLRQRDPQRFGYFETYVVARPVSSPEEWKPVFDQVKRSFGETSSKRPFNIEPDGQLGRSIADLLRMNPVKIQATHLPVQRRLPMDVAFSACGAALLHNDNSIVVETEALDNIQFPKQRFDKPVVIGIFVYGDLRNEPQPEREQLGELPPSSFPTDIKFDGLGPHVTLDVKRTVARRRLNLGHPSPQELIRLMCYHGSPSQRMIDAVRKLRCSTCERLKMPQQPRPSALPSLQPRQFCDEIQSDVVFVRTTSGMAIPILGMVDVATNLHQAGCLPEKSSESAFKLFEKLWLRPYGLPVKIRCDPDPLFQGHCKDGLEALGIEVEFCPAEAHWTIATIERRNAVLRTVLEKMIDTNAATDVDSVEGLLSPTLHALNSISMTKGRSAYQAVFGRVPRVPGCDILADPVALASSPGDAAVRSEQIRAEALRRIAEFAVDRGIRRALLRKTRATGIADISPGEPCAFWRWRRKGPHKRGGWAMARFLAWDPSHVGSQAWLRTGTTTVLVTAEQLRVASGFERWQPSSEDIAALKDGSQSLRDSIWADETGPPAPGEVADLDNNLLDLDDEMAIASLPPTPGVPEHGLQHYLTNLAYVLYHKLHNLQSRVRLESAQYDSAAFDSAPMETPDYVEPFESYPDVQPTEVSQEAAQPSGDTLELPGQAEPQRQPAEASQEATQPSGDTLQGLPEQPALPQAPPQRRVRPDELDHVEGGNNSFYQSYLNSGVRKSDVEATGKEAADYDTSDTDADDPVPPIKTERSLTRKELKQLDREVPWRQLLHLPKEKLQAFVDSAVKEARSLLHWESIEPLSASEIAKVMSSPQLRRRILKSRAVYRGTARGQGPLRAKCRVVCLGHQDPDLRSLTRESPTPTRMAEHVVFAMMVAGLNKELLGTSHTWTSWLADASTAFLQGQQPEGERPLPLYMLPPRDGIIARTSEWAAGLYRIRSNVYGLSNAPRLWTAEVIKRLKSLGYEQHCFDRMLFIKRDSNHEVVSYILVYVDDFIGSFRDDYNVQEVKDAFTWGSFEFMEPGKTYTFKGKQLTFTPLPKGRFELKIEQSDFIDTLESSSLPRGRLTKDKKLSDRQSRPEIAPAVSLSNKGMETTVDDLSCLFETVSFLKETRSEGIVMRDVAFDENSVIIGFSDSSWANASDCRSQFGTLTLLSSPDVLHKTVPAGILDWKSGRSQRVCRRTLAAEASAADESCDRGSFLNMFISEIVFNVPAHRVGPRLRHLHVVDAKSLYDCAVQENPNLADKRSLVNIRAIQEVVPASNLHWVPTHLQYADGLTKVSKELSFCGGVKTEGDEREAAGKLDASRISFKWVFGILLVTVWSGIRHSLQEDPLATAARGFPAETGPGSVVWSLIRIRHGLSHTIPAGHIIIMMTTAATLGVDDDDDDHDDDDDDDDAEDDEEGGLGGNEDHSHNIGI</sequence>
<feature type="region of interest" description="Disordered" evidence="1">
    <location>
        <begin position="116"/>
        <end position="266"/>
    </location>
</feature>
<feature type="region of interest" description="Disordered" evidence="1">
    <location>
        <begin position="1"/>
        <end position="47"/>
    </location>
</feature>
<feature type="compositionally biased region" description="Basic residues" evidence="1">
    <location>
        <begin position="822"/>
        <end position="831"/>
    </location>
</feature>
<dbReference type="GO" id="GO:0003676">
    <property type="term" value="F:nucleic acid binding"/>
    <property type="evidence" value="ECO:0007669"/>
    <property type="project" value="InterPro"/>
</dbReference>
<evidence type="ECO:0000256" key="1">
    <source>
        <dbReference type="SAM" id="MobiDB-lite"/>
    </source>
</evidence>
<feature type="compositionally biased region" description="Acidic residues" evidence="1">
    <location>
        <begin position="461"/>
        <end position="475"/>
    </location>
</feature>
<feature type="compositionally biased region" description="Basic and acidic residues" evidence="1">
    <location>
        <begin position="946"/>
        <end position="958"/>
    </location>
</feature>
<dbReference type="InterPro" id="IPR001584">
    <property type="entry name" value="Integrase_cat-core"/>
</dbReference>
<protein>
    <submittedName>
        <fullName evidence="3">RE2 protein</fullName>
    </submittedName>
</protein>
<feature type="compositionally biased region" description="Acidic residues" evidence="1">
    <location>
        <begin position="2599"/>
        <end position="2621"/>
    </location>
</feature>
<feature type="region of interest" description="Disordered" evidence="1">
    <location>
        <begin position="1834"/>
        <end position="1928"/>
    </location>
</feature>
<feature type="region of interest" description="Disordered" evidence="1">
    <location>
        <begin position="1943"/>
        <end position="1965"/>
    </location>
</feature>
<feature type="compositionally biased region" description="Basic and acidic residues" evidence="1">
    <location>
        <begin position="1912"/>
        <end position="1921"/>
    </location>
</feature>
<dbReference type="OrthoDB" id="410820at2759"/>
<dbReference type="GO" id="GO:0015074">
    <property type="term" value="P:DNA integration"/>
    <property type="evidence" value="ECO:0007669"/>
    <property type="project" value="InterPro"/>
</dbReference>
<dbReference type="PROSITE" id="PS50994">
    <property type="entry name" value="INTEGRASE"/>
    <property type="match status" value="1"/>
</dbReference>
<reference evidence="3" key="1">
    <citation type="submission" date="2021-02" db="EMBL/GenBank/DDBJ databases">
        <authorList>
            <person name="Dougan E. K."/>
            <person name="Rhodes N."/>
            <person name="Thang M."/>
            <person name="Chan C."/>
        </authorList>
    </citation>
    <scope>NUCLEOTIDE SEQUENCE</scope>
</reference>
<feature type="compositionally biased region" description="Low complexity" evidence="1">
    <location>
        <begin position="243"/>
        <end position="253"/>
    </location>
</feature>
<feature type="region of interest" description="Disordered" evidence="1">
    <location>
        <begin position="2599"/>
        <end position="2635"/>
    </location>
</feature>
<dbReference type="Pfam" id="PF07727">
    <property type="entry name" value="RVT_2"/>
    <property type="match status" value="1"/>
</dbReference>
<dbReference type="InterPro" id="IPR013103">
    <property type="entry name" value="RVT_2"/>
</dbReference>
<dbReference type="SUPFAM" id="SSF53098">
    <property type="entry name" value="Ribonuclease H-like"/>
    <property type="match status" value="1"/>
</dbReference>
<feature type="domain" description="Integrase catalytic" evidence="2">
    <location>
        <begin position="1443"/>
        <end position="1607"/>
    </location>
</feature>
<dbReference type="EMBL" id="CAJNIZ010024113">
    <property type="protein sequence ID" value="CAE7474011.1"/>
    <property type="molecule type" value="Genomic_DNA"/>
</dbReference>
<evidence type="ECO:0000313" key="4">
    <source>
        <dbReference type="Proteomes" id="UP000649617"/>
    </source>
</evidence>
<feature type="region of interest" description="Disordered" evidence="1">
    <location>
        <begin position="538"/>
        <end position="566"/>
    </location>
</feature>
<dbReference type="Gene3D" id="3.30.420.10">
    <property type="entry name" value="Ribonuclease H-like superfamily/Ribonuclease H"/>
    <property type="match status" value="1"/>
</dbReference>
<feature type="compositionally biased region" description="Polar residues" evidence="1">
    <location>
        <begin position="1884"/>
        <end position="1893"/>
    </location>
</feature>
<accession>A0A812SHE3</accession>